<dbReference type="HOGENOM" id="CLU_651226_0_0_1"/>
<dbReference type="Gene3D" id="3.20.20.80">
    <property type="entry name" value="Glycosidases"/>
    <property type="match status" value="1"/>
</dbReference>
<dbReference type="AlphaFoldDB" id="Q54KC1"/>
<gene>
    <name evidence="2" type="ORF">DDB_G0287463</name>
</gene>
<dbReference type="dictyBase" id="DDB_G0287463"/>
<dbReference type="InterPro" id="IPR029070">
    <property type="entry name" value="Chitinase_insertion_sf"/>
</dbReference>
<dbReference type="PANTHER" id="PTHR46290:SF4">
    <property type="entry name" value="GH18 DOMAIN-CONTAINING PROTEIN"/>
    <property type="match status" value="1"/>
</dbReference>
<dbReference type="SMR" id="Q54KC1"/>
<dbReference type="OMA" id="IIWESID"/>
<evidence type="ECO:0000313" key="3">
    <source>
        <dbReference type="Proteomes" id="UP000002195"/>
    </source>
</evidence>
<dbReference type="Pfam" id="PF00704">
    <property type="entry name" value="Glyco_hydro_18"/>
    <property type="match status" value="1"/>
</dbReference>
<dbReference type="Proteomes" id="UP000002195">
    <property type="component" value="Unassembled WGS sequence"/>
</dbReference>
<proteinExistence type="predicted"/>
<dbReference type="SUPFAM" id="SSF51445">
    <property type="entry name" value="(Trans)glycosidases"/>
    <property type="match status" value="1"/>
</dbReference>
<dbReference type="Gene3D" id="3.10.50.10">
    <property type="match status" value="1"/>
</dbReference>
<accession>Q54KC1</accession>
<feature type="domain" description="GH18" evidence="1">
    <location>
        <begin position="105"/>
        <end position="389"/>
    </location>
</feature>
<organism evidence="2 3">
    <name type="scientific">Dictyostelium discoideum</name>
    <name type="common">Social amoeba</name>
    <dbReference type="NCBI Taxonomy" id="44689"/>
    <lineage>
        <taxon>Eukaryota</taxon>
        <taxon>Amoebozoa</taxon>
        <taxon>Evosea</taxon>
        <taxon>Eumycetozoa</taxon>
        <taxon>Dictyostelia</taxon>
        <taxon>Dictyosteliales</taxon>
        <taxon>Dictyosteliaceae</taxon>
        <taxon>Dictyostelium</taxon>
    </lineage>
</organism>
<dbReference type="PaxDb" id="44689-DDB0187481"/>
<evidence type="ECO:0000259" key="1">
    <source>
        <dbReference type="Pfam" id="PF00704"/>
    </source>
</evidence>
<protein>
    <recommendedName>
        <fullName evidence="1">GH18 domain-containing protein</fullName>
    </recommendedName>
</protein>
<dbReference type="InterPro" id="IPR017853">
    <property type="entry name" value="GH"/>
</dbReference>
<dbReference type="GeneID" id="8626137"/>
<dbReference type="EMBL" id="AAFI02000101">
    <property type="protein sequence ID" value="EAL63697.1"/>
    <property type="molecule type" value="Genomic_DNA"/>
</dbReference>
<keyword evidence="3" id="KW-1185">Reference proteome</keyword>
<dbReference type="STRING" id="44689.Q54KC1"/>
<dbReference type="eggNOG" id="KOG2806">
    <property type="taxonomic scope" value="Eukaryota"/>
</dbReference>
<sequence>MKSIFKKKIINLFIIYICIINFINEKKIKVQSSNVVDTDINSSSNLILNYNININNNNNNNNNLNKLFKNNNKNKKLIIGYSLSDDLNYYNNSNYNGFNDFNNKDKYAGSIIWESIDILLIPRDLKNLKEIIKIAHSNQVLVSLMVSYNEIQGYKSIEVMETSIDVIINQIKEVEADGASLYFKFPVDINYKLKIFKFSQALKRNIVSSHFSVSLPLKIGNYDVKSISTNCDFIMVNAYDLDSSFDLARPNSDGVVVRNEIYKYWITQKLIDPNKLILSIPWYGYQFKCNNNNNNNNNEPYNIFLSSCKIDLNSKRKVYYKDIIQYKNGLGSGYKTSMELWNINSRTPYLNYQLDQNGDIYQIQYDNAKSTYYKLAETGLLGCAIWRIDSIYGIPNVEVRNLYNSIDRSLFGNTFNKDYQLY</sequence>
<dbReference type="KEGG" id="ddi:DDB_G0287463"/>
<dbReference type="InterPro" id="IPR001223">
    <property type="entry name" value="Glyco_hydro18_cat"/>
</dbReference>
<comment type="caution">
    <text evidence="2">The sequence shown here is derived from an EMBL/GenBank/DDBJ whole genome shotgun (WGS) entry which is preliminary data.</text>
</comment>
<dbReference type="VEuPathDB" id="AmoebaDB:DDB_G0287463"/>
<dbReference type="RefSeq" id="XP_637200.1">
    <property type="nucleotide sequence ID" value="XM_632108.1"/>
</dbReference>
<dbReference type="InParanoid" id="Q54KC1"/>
<dbReference type="PANTHER" id="PTHR46290">
    <property type="entry name" value="DI-N-ACETYLCHITOBIASE"/>
    <property type="match status" value="1"/>
</dbReference>
<dbReference type="PhylomeDB" id="Q54KC1"/>
<dbReference type="InterPro" id="IPR051887">
    <property type="entry name" value="GH18_Domain-Containing"/>
</dbReference>
<name>Q54KC1_DICDI</name>
<evidence type="ECO:0000313" key="2">
    <source>
        <dbReference type="EMBL" id="EAL63697.1"/>
    </source>
</evidence>
<dbReference type="GO" id="GO:0009313">
    <property type="term" value="P:oligosaccharide catabolic process"/>
    <property type="evidence" value="ECO:0000318"/>
    <property type="project" value="GO_Central"/>
</dbReference>
<reference evidence="2 3" key="1">
    <citation type="journal article" date="2005" name="Nature">
        <title>The genome of the social amoeba Dictyostelium discoideum.</title>
        <authorList>
            <consortium name="The Dictyostelium discoideum Sequencing Consortium"/>
            <person name="Eichinger L."/>
            <person name="Pachebat J.A."/>
            <person name="Glockner G."/>
            <person name="Rajandream M.A."/>
            <person name="Sucgang R."/>
            <person name="Berriman M."/>
            <person name="Song J."/>
            <person name="Olsen R."/>
            <person name="Szafranski K."/>
            <person name="Xu Q."/>
            <person name="Tunggal B."/>
            <person name="Kummerfeld S."/>
            <person name="Madera M."/>
            <person name="Konfortov B.A."/>
            <person name="Rivero F."/>
            <person name="Bankier A.T."/>
            <person name="Lehmann R."/>
            <person name="Hamlin N."/>
            <person name="Davies R."/>
            <person name="Gaudet P."/>
            <person name="Fey P."/>
            <person name="Pilcher K."/>
            <person name="Chen G."/>
            <person name="Saunders D."/>
            <person name="Sodergren E."/>
            <person name="Davis P."/>
            <person name="Kerhornou A."/>
            <person name="Nie X."/>
            <person name="Hall N."/>
            <person name="Anjard C."/>
            <person name="Hemphill L."/>
            <person name="Bason N."/>
            <person name="Farbrother P."/>
            <person name="Desany B."/>
            <person name="Just E."/>
            <person name="Morio T."/>
            <person name="Rost R."/>
            <person name="Churcher C."/>
            <person name="Cooper J."/>
            <person name="Haydock S."/>
            <person name="van Driessche N."/>
            <person name="Cronin A."/>
            <person name="Goodhead I."/>
            <person name="Muzny D."/>
            <person name="Mourier T."/>
            <person name="Pain A."/>
            <person name="Lu M."/>
            <person name="Harper D."/>
            <person name="Lindsay R."/>
            <person name="Hauser H."/>
            <person name="James K."/>
            <person name="Quiles M."/>
            <person name="Madan Babu M."/>
            <person name="Saito T."/>
            <person name="Buchrieser C."/>
            <person name="Wardroper A."/>
            <person name="Felder M."/>
            <person name="Thangavelu M."/>
            <person name="Johnson D."/>
            <person name="Knights A."/>
            <person name="Loulseged H."/>
            <person name="Mungall K."/>
            <person name="Oliver K."/>
            <person name="Price C."/>
            <person name="Quail M.A."/>
            <person name="Urushihara H."/>
            <person name="Hernandez J."/>
            <person name="Rabbinowitsch E."/>
            <person name="Steffen D."/>
            <person name="Sanders M."/>
            <person name="Ma J."/>
            <person name="Kohara Y."/>
            <person name="Sharp S."/>
            <person name="Simmonds M."/>
            <person name="Spiegler S."/>
            <person name="Tivey A."/>
            <person name="Sugano S."/>
            <person name="White B."/>
            <person name="Walker D."/>
            <person name="Woodward J."/>
            <person name="Winckler T."/>
            <person name="Tanaka Y."/>
            <person name="Shaulsky G."/>
            <person name="Schleicher M."/>
            <person name="Weinstock G."/>
            <person name="Rosenthal A."/>
            <person name="Cox E.C."/>
            <person name="Chisholm R.L."/>
            <person name="Gibbs R."/>
            <person name="Loomis W.F."/>
            <person name="Platzer M."/>
            <person name="Kay R.R."/>
            <person name="Williams J."/>
            <person name="Dear P.H."/>
            <person name="Noegel A.A."/>
            <person name="Barrell B."/>
            <person name="Kuspa A."/>
        </authorList>
    </citation>
    <scope>NUCLEOTIDE SEQUENCE [LARGE SCALE GENOMIC DNA]</scope>
    <source>
        <strain evidence="2 3">AX4</strain>
    </source>
</reference>